<proteinExistence type="predicted"/>
<feature type="region of interest" description="Disordered" evidence="1">
    <location>
        <begin position="1"/>
        <end position="26"/>
    </location>
</feature>
<dbReference type="EnsemblMetazoa" id="ASIC019983-RA">
    <property type="protein sequence ID" value="ASIC019983-PA"/>
    <property type="gene ID" value="ASIC019983"/>
</dbReference>
<reference evidence="3" key="2">
    <citation type="submission" date="2020-05" db="UniProtKB">
        <authorList>
            <consortium name="EnsemblMetazoa"/>
        </authorList>
    </citation>
    <scope>IDENTIFICATION</scope>
</reference>
<keyword evidence="4" id="KW-1185">Reference proteome</keyword>
<dbReference type="EMBL" id="KE525354">
    <property type="protein sequence ID" value="KFB51827.1"/>
    <property type="molecule type" value="Genomic_DNA"/>
</dbReference>
<name>A0A084WNN3_ANOSI</name>
<dbReference type="VEuPathDB" id="VectorBase:ASIC019983"/>
<evidence type="ECO:0000313" key="4">
    <source>
        <dbReference type="Proteomes" id="UP000030765"/>
    </source>
</evidence>
<feature type="region of interest" description="Disordered" evidence="1">
    <location>
        <begin position="39"/>
        <end position="62"/>
    </location>
</feature>
<evidence type="ECO:0000313" key="2">
    <source>
        <dbReference type="EMBL" id="KFB51827.1"/>
    </source>
</evidence>
<reference evidence="2 4" key="1">
    <citation type="journal article" date="2014" name="BMC Genomics">
        <title>Genome sequence of Anopheles sinensis provides insight into genetics basis of mosquito competence for malaria parasites.</title>
        <authorList>
            <person name="Zhou D."/>
            <person name="Zhang D."/>
            <person name="Ding G."/>
            <person name="Shi L."/>
            <person name="Hou Q."/>
            <person name="Ye Y."/>
            <person name="Xu Y."/>
            <person name="Zhou H."/>
            <person name="Xiong C."/>
            <person name="Li S."/>
            <person name="Yu J."/>
            <person name="Hong S."/>
            <person name="Yu X."/>
            <person name="Zou P."/>
            <person name="Chen C."/>
            <person name="Chang X."/>
            <person name="Wang W."/>
            <person name="Lv Y."/>
            <person name="Sun Y."/>
            <person name="Ma L."/>
            <person name="Shen B."/>
            <person name="Zhu C."/>
        </authorList>
    </citation>
    <scope>NUCLEOTIDE SEQUENCE [LARGE SCALE GENOMIC DNA]</scope>
</reference>
<accession>A0A084WNN3</accession>
<evidence type="ECO:0000256" key="1">
    <source>
        <dbReference type="SAM" id="MobiDB-lite"/>
    </source>
</evidence>
<organism evidence="2">
    <name type="scientific">Anopheles sinensis</name>
    <name type="common">Mosquito</name>
    <dbReference type="NCBI Taxonomy" id="74873"/>
    <lineage>
        <taxon>Eukaryota</taxon>
        <taxon>Metazoa</taxon>
        <taxon>Ecdysozoa</taxon>
        <taxon>Arthropoda</taxon>
        <taxon>Hexapoda</taxon>
        <taxon>Insecta</taxon>
        <taxon>Pterygota</taxon>
        <taxon>Neoptera</taxon>
        <taxon>Endopterygota</taxon>
        <taxon>Diptera</taxon>
        <taxon>Nematocera</taxon>
        <taxon>Culicoidea</taxon>
        <taxon>Culicidae</taxon>
        <taxon>Anophelinae</taxon>
        <taxon>Anopheles</taxon>
    </lineage>
</organism>
<protein>
    <submittedName>
        <fullName evidence="2 3">Uncharacterized protein</fullName>
    </submittedName>
</protein>
<evidence type="ECO:0000313" key="3">
    <source>
        <dbReference type="EnsemblMetazoa" id="ASIC019983-PA"/>
    </source>
</evidence>
<gene>
    <name evidence="2" type="ORF">ZHAS_00019983</name>
</gene>
<dbReference type="EMBL" id="ATLV01024643">
    <property type="status" value="NOT_ANNOTATED_CDS"/>
    <property type="molecule type" value="Genomic_DNA"/>
</dbReference>
<dbReference type="Proteomes" id="UP000030765">
    <property type="component" value="Unassembled WGS sequence"/>
</dbReference>
<sequence length="62" mass="6493">MGAGSEDQIGVSNCNGPKELAGQKTDQQRFITTRLGQPFEGRSSRTSRALTKGAGRVPVGGM</sequence>
<dbReference type="AlphaFoldDB" id="A0A084WNN3"/>